<gene>
    <name evidence="1" type="ORF">ILEXP_LOCUS37235</name>
</gene>
<reference evidence="1 2" key="1">
    <citation type="submission" date="2024-02" db="EMBL/GenBank/DDBJ databases">
        <authorList>
            <person name="Vignale AGUSTIN F."/>
            <person name="Sosa J E."/>
            <person name="Modenutti C."/>
        </authorList>
    </citation>
    <scope>NUCLEOTIDE SEQUENCE [LARGE SCALE GENOMIC DNA]</scope>
</reference>
<keyword evidence="2" id="KW-1185">Reference proteome</keyword>
<proteinExistence type="predicted"/>
<name>A0ABC8TEV4_9AQUA</name>
<accession>A0ABC8TEV4</accession>
<protein>
    <submittedName>
        <fullName evidence="1">Uncharacterized protein</fullName>
    </submittedName>
</protein>
<dbReference type="AlphaFoldDB" id="A0ABC8TEV4"/>
<dbReference type="EMBL" id="CAUOFW020004961">
    <property type="protein sequence ID" value="CAK9167918.1"/>
    <property type="molecule type" value="Genomic_DNA"/>
</dbReference>
<dbReference type="Proteomes" id="UP001642360">
    <property type="component" value="Unassembled WGS sequence"/>
</dbReference>
<sequence>NQREGPNSYWLDPISIKGVKRRQERGVVGSGDRNKRLVKAVVCTPEERLSQPINK</sequence>
<evidence type="ECO:0000313" key="2">
    <source>
        <dbReference type="Proteomes" id="UP001642360"/>
    </source>
</evidence>
<evidence type="ECO:0000313" key="1">
    <source>
        <dbReference type="EMBL" id="CAK9167918.1"/>
    </source>
</evidence>
<organism evidence="1 2">
    <name type="scientific">Ilex paraguariensis</name>
    <name type="common">yerba mate</name>
    <dbReference type="NCBI Taxonomy" id="185542"/>
    <lineage>
        <taxon>Eukaryota</taxon>
        <taxon>Viridiplantae</taxon>
        <taxon>Streptophyta</taxon>
        <taxon>Embryophyta</taxon>
        <taxon>Tracheophyta</taxon>
        <taxon>Spermatophyta</taxon>
        <taxon>Magnoliopsida</taxon>
        <taxon>eudicotyledons</taxon>
        <taxon>Gunneridae</taxon>
        <taxon>Pentapetalae</taxon>
        <taxon>asterids</taxon>
        <taxon>campanulids</taxon>
        <taxon>Aquifoliales</taxon>
        <taxon>Aquifoliaceae</taxon>
        <taxon>Ilex</taxon>
    </lineage>
</organism>
<comment type="caution">
    <text evidence="1">The sequence shown here is derived from an EMBL/GenBank/DDBJ whole genome shotgun (WGS) entry which is preliminary data.</text>
</comment>
<feature type="non-terminal residue" evidence="1">
    <location>
        <position position="55"/>
    </location>
</feature>
<feature type="non-terminal residue" evidence="1">
    <location>
        <position position="1"/>
    </location>
</feature>